<gene>
    <name evidence="7 8" type="primary">ribH</name>
    <name evidence="8" type="ORF">L2K70_18105</name>
</gene>
<sequence>MSGAGAPTSQPFDASGLKVAVVAASWHTQVMDGLVDGATRALAAYGIDEPEVVRVPGTFELPVVASALAKAGYDAVVALGVVIRGGTPHFDYVCSAATDGLTQVSVAHAIPVGFGVLTCDTEEQALDRAGLEGSSEDKGWEAAAAALDTARVVAAYR</sequence>
<dbReference type="SUPFAM" id="SSF52121">
    <property type="entry name" value="Lumazine synthase"/>
    <property type="match status" value="1"/>
</dbReference>
<feature type="binding site" evidence="7">
    <location>
        <begin position="86"/>
        <end position="87"/>
    </location>
    <ligand>
        <name>(2S)-2-hydroxy-3-oxobutyl phosphate</name>
        <dbReference type="ChEBI" id="CHEBI:58830"/>
    </ligand>
</feature>
<evidence type="ECO:0000256" key="5">
    <source>
        <dbReference type="ARBA" id="ARBA00022679"/>
    </source>
</evidence>
<protein>
    <recommendedName>
        <fullName evidence="3 7">6,7-dimethyl-8-ribityllumazine synthase</fullName>
        <shortName evidence="7">DMRL synthase</shortName>
        <shortName evidence="7">LS</shortName>
        <shortName evidence="7">Lumazine synthase</shortName>
        <ecNumber evidence="3 7">2.5.1.78</ecNumber>
    </recommendedName>
</protein>
<comment type="catalytic activity">
    <reaction evidence="6 7">
        <text>(2S)-2-hydroxy-3-oxobutyl phosphate + 5-amino-6-(D-ribitylamino)uracil = 6,7-dimethyl-8-(1-D-ribityl)lumazine + phosphate + 2 H2O + H(+)</text>
        <dbReference type="Rhea" id="RHEA:26152"/>
        <dbReference type="ChEBI" id="CHEBI:15377"/>
        <dbReference type="ChEBI" id="CHEBI:15378"/>
        <dbReference type="ChEBI" id="CHEBI:15934"/>
        <dbReference type="ChEBI" id="CHEBI:43474"/>
        <dbReference type="ChEBI" id="CHEBI:58201"/>
        <dbReference type="ChEBI" id="CHEBI:58830"/>
        <dbReference type="EC" id="2.5.1.78"/>
    </reaction>
</comment>
<name>A0ABS9HGF0_9ACTN</name>
<evidence type="ECO:0000313" key="9">
    <source>
        <dbReference type="Proteomes" id="UP001201161"/>
    </source>
</evidence>
<dbReference type="Pfam" id="PF00885">
    <property type="entry name" value="DMRL_synthase"/>
    <property type="match status" value="1"/>
</dbReference>
<dbReference type="InterPro" id="IPR036467">
    <property type="entry name" value="LS/RS_sf"/>
</dbReference>
<dbReference type="GO" id="GO:0000906">
    <property type="term" value="F:6,7-dimethyl-8-ribityllumazine synthase activity"/>
    <property type="evidence" value="ECO:0007669"/>
    <property type="project" value="UniProtKB-EC"/>
</dbReference>
<comment type="function">
    <text evidence="7">Catalyzes the formation of 6,7-dimethyl-8-ribityllumazine by condensation of 5-amino-6-(D-ribitylamino)uracil with 3,4-dihydroxy-2-butanone 4-phosphate. This is the penultimate step in the biosynthesis of riboflavin.</text>
</comment>
<feature type="binding site" evidence="7">
    <location>
        <position position="26"/>
    </location>
    <ligand>
        <name>5-amino-6-(D-ribitylamino)uracil</name>
        <dbReference type="ChEBI" id="CHEBI:15934"/>
    </ligand>
</feature>
<proteinExistence type="inferred from homology"/>
<dbReference type="PANTHER" id="PTHR21058:SF0">
    <property type="entry name" value="6,7-DIMETHYL-8-RIBITYLLUMAZINE SYNTHASE"/>
    <property type="match status" value="1"/>
</dbReference>
<dbReference type="HAMAP" id="MF_00178">
    <property type="entry name" value="Lumazine_synth"/>
    <property type="match status" value="1"/>
</dbReference>
<evidence type="ECO:0000256" key="7">
    <source>
        <dbReference type="HAMAP-Rule" id="MF_00178"/>
    </source>
</evidence>
<evidence type="ECO:0000313" key="8">
    <source>
        <dbReference type="EMBL" id="MCF6379529.1"/>
    </source>
</evidence>
<feature type="binding site" evidence="7">
    <location>
        <position position="114"/>
    </location>
    <ligand>
        <name>5-amino-6-(D-ribitylamino)uracil</name>
        <dbReference type="ChEBI" id="CHEBI:15934"/>
    </ligand>
</feature>
<dbReference type="EC" id="2.5.1.78" evidence="3 7"/>
<dbReference type="InterPro" id="IPR002180">
    <property type="entry name" value="LS/RS"/>
</dbReference>
<evidence type="ECO:0000256" key="6">
    <source>
        <dbReference type="ARBA" id="ARBA00048785"/>
    </source>
</evidence>
<feature type="binding site" evidence="7">
    <location>
        <begin position="81"/>
        <end position="83"/>
    </location>
    <ligand>
        <name>5-amino-6-(D-ribitylamino)uracil</name>
        <dbReference type="ChEBI" id="CHEBI:15934"/>
    </ligand>
</feature>
<comment type="similarity">
    <text evidence="2 7">Belongs to the DMRL synthase family.</text>
</comment>
<dbReference type="RefSeq" id="WP_236404632.1">
    <property type="nucleotide sequence ID" value="NZ_JAKJHZ010000010.1"/>
</dbReference>
<keyword evidence="5 7" id="KW-0808">Transferase</keyword>
<dbReference type="Proteomes" id="UP001201161">
    <property type="component" value="Unassembled WGS sequence"/>
</dbReference>
<comment type="caution">
    <text evidence="8">The sequence shown here is derived from an EMBL/GenBank/DDBJ whole genome shotgun (WGS) entry which is preliminary data.</text>
</comment>
<feature type="binding site" evidence="7">
    <location>
        <begin position="58"/>
        <end position="60"/>
    </location>
    <ligand>
        <name>5-amino-6-(D-ribitylamino)uracil</name>
        <dbReference type="ChEBI" id="CHEBI:15934"/>
    </ligand>
</feature>
<evidence type="ECO:0000256" key="4">
    <source>
        <dbReference type="ARBA" id="ARBA00022619"/>
    </source>
</evidence>
<accession>A0ABS9HGF0</accession>
<dbReference type="PANTHER" id="PTHR21058">
    <property type="entry name" value="6,7-DIMETHYL-8-RIBITYLLUMAZINE SYNTHASE DMRL SYNTHASE LUMAZINE SYNTHASE"/>
    <property type="match status" value="1"/>
</dbReference>
<organism evidence="8 9">
    <name type="scientific">Nocardioides potassii</name>
    <dbReference type="NCBI Taxonomy" id="2911371"/>
    <lineage>
        <taxon>Bacteria</taxon>
        <taxon>Bacillati</taxon>
        <taxon>Actinomycetota</taxon>
        <taxon>Actinomycetes</taxon>
        <taxon>Propionibacteriales</taxon>
        <taxon>Nocardioidaceae</taxon>
        <taxon>Nocardioides</taxon>
    </lineage>
</organism>
<dbReference type="InterPro" id="IPR034964">
    <property type="entry name" value="LS"/>
</dbReference>
<reference evidence="8 9" key="1">
    <citation type="submission" date="2022-01" db="EMBL/GenBank/DDBJ databases">
        <title>Nocardioides sp. nov., an actinomycete isolated from mining soil.</title>
        <authorList>
            <person name="Liu L."/>
        </authorList>
    </citation>
    <scope>NUCLEOTIDE SEQUENCE [LARGE SCALE GENOMIC DNA]</scope>
    <source>
        <strain evidence="8 9">KLBMP 9356</strain>
    </source>
</reference>
<evidence type="ECO:0000256" key="3">
    <source>
        <dbReference type="ARBA" id="ARBA00012664"/>
    </source>
</evidence>
<dbReference type="NCBIfam" id="TIGR00114">
    <property type="entry name" value="lumazine-synth"/>
    <property type="match status" value="1"/>
</dbReference>
<feature type="binding site" evidence="7">
    <location>
        <position position="128"/>
    </location>
    <ligand>
        <name>(2S)-2-hydroxy-3-oxobutyl phosphate</name>
        <dbReference type="ChEBI" id="CHEBI:58830"/>
    </ligand>
</feature>
<keyword evidence="4 7" id="KW-0686">Riboflavin biosynthesis</keyword>
<comment type="pathway">
    <text evidence="1 7">Cofactor biosynthesis; riboflavin biosynthesis; riboflavin from 2-hydroxy-3-oxobutyl phosphate and 5-amino-6-(D-ribitylamino)uracil: step 1/2.</text>
</comment>
<dbReference type="Gene3D" id="3.40.50.960">
    <property type="entry name" value="Lumazine/riboflavin synthase"/>
    <property type="match status" value="1"/>
</dbReference>
<feature type="active site" description="Proton donor" evidence="7">
    <location>
        <position position="89"/>
    </location>
</feature>
<dbReference type="EMBL" id="JAKJHZ010000010">
    <property type="protein sequence ID" value="MCF6379529.1"/>
    <property type="molecule type" value="Genomic_DNA"/>
</dbReference>
<evidence type="ECO:0000256" key="2">
    <source>
        <dbReference type="ARBA" id="ARBA00007424"/>
    </source>
</evidence>
<keyword evidence="9" id="KW-1185">Reference proteome</keyword>
<dbReference type="CDD" id="cd09209">
    <property type="entry name" value="Lumazine_synthase-I"/>
    <property type="match status" value="1"/>
</dbReference>
<evidence type="ECO:0000256" key="1">
    <source>
        <dbReference type="ARBA" id="ARBA00004917"/>
    </source>
</evidence>